<dbReference type="EMBL" id="AZGK01000001">
    <property type="protein sequence ID" value="KRM47586.1"/>
    <property type="molecule type" value="Genomic_DNA"/>
</dbReference>
<evidence type="ECO:0000256" key="2">
    <source>
        <dbReference type="ARBA" id="ARBA00007424"/>
    </source>
</evidence>
<dbReference type="NCBIfam" id="TIGR00114">
    <property type="entry name" value="lumazine-synth"/>
    <property type="match status" value="1"/>
</dbReference>
<comment type="caution">
    <text evidence="8">The sequence shown here is derived from an EMBL/GenBank/DDBJ whole genome shotgun (WGS) entry which is preliminary data.</text>
</comment>
<feature type="binding site" evidence="7">
    <location>
        <position position="22"/>
    </location>
    <ligand>
        <name>5-amino-6-(D-ribitylamino)uracil</name>
        <dbReference type="ChEBI" id="CHEBI:15934"/>
    </ligand>
</feature>
<feature type="active site" description="Proton donor" evidence="7">
    <location>
        <position position="88"/>
    </location>
</feature>
<proteinExistence type="inferred from homology"/>
<reference evidence="8 9" key="1">
    <citation type="journal article" date="2015" name="Genome Announc.">
        <title>Expanding the biotechnology potential of lactobacilli through comparative genomics of 213 strains and associated genera.</title>
        <authorList>
            <person name="Sun Z."/>
            <person name="Harris H.M."/>
            <person name="McCann A."/>
            <person name="Guo C."/>
            <person name="Argimon S."/>
            <person name="Zhang W."/>
            <person name="Yang X."/>
            <person name="Jeffery I.B."/>
            <person name="Cooney J.C."/>
            <person name="Kagawa T.F."/>
            <person name="Liu W."/>
            <person name="Song Y."/>
            <person name="Salvetti E."/>
            <person name="Wrobel A."/>
            <person name="Rasinkangas P."/>
            <person name="Parkhill J."/>
            <person name="Rea M.C."/>
            <person name="O'Sullivan O."/>
            <person name="Ritari J."/>
            <person name="Douillard F.P."/>
            <person name="Paul Ross R."/>
            <person name="Yang R."/>
            <person name="Briner A.E."/>
            <person name="Felis G.E."/>
            <person name="de Vos W.M."/>
            <person name="Barrangou R."/>
            <person name="Klaenhammer T.R."/>
            <person name="Caufield P.W."/>
            <person name="Cui Y."/>
            <person name="Zhang H."/>
            <person name="O'Toole P.W."/>
        </authorList>
    </citation>
    <scope>NUCLEOTIDE SEQUENCE [LARGE SCALE GENOMIC DNA]</scope>
    <source>
        <strain evidence="8 9">DSM 5707</strain>
    </source>
</reference>
<evidence type="ECO:0000256" key="4">
    <source>
        <dbReference type="ARBA" id="ARBA00022619"/>
    </source>
</evidence>
<evidence type="ECO:0000313" key="9">
    <source>
        <dbReference type="Proteomes" id="UP000051957"/>
    </source>
</evidence>
<evidence type="ECO:0000313" key="8">
    <source>
        <dbReference type="EMBL" id="KRM47586.1"/>
    </source>
</evidence>
<keyword evidence="5 7" id="KW-0808">Transferase</keyword>
<dbReference type="GO" id="GO:0009231">
    <property type="term" value="P:riboflavin biosynthetic process"/>
    <property type="evidence" value="ECO:0007669"/>
    <property type="project" value="UniProtKB-UniRule"/>
</dbReference>
<dbReference type="Pfam" id="PF00885">
    <property type="entry name" value="DMRL_synthase"/>
    <property type="match status" value="1"/>
</dbReference>
<evidence type="ECO:0000256" key="7">
    <source>
        <dbReference type="HAMAP-Rule" id="MF_00178"/>
    </source>
</evidence>
<dbReference type="PANTHER" id="PTHR21058">
    <property type="entry name" value="6,7-DIMETHYL-8-RIBITYLLUMAZINE SYNTHASE DMRL SYNTHASE LUMAZINE SYNTHASE"/>
    <property type="match status" value="1"/>
</dbReference>
<evidence type="ECO:0000256" key="5">
    <source>
        <dbReference type="ARBA" id="ARBA00022679"/>
    </source>
</evidence>
<comment type="function">
    <text evidence="7">Catalyzes the formation of 6,7-dimethyl-8-ribityllumazine by condensation of 5-amino-6-(D-ribitylamino)uracil with 3,4-dihydroxy-2-butanone 4-phosphate. This is the penultimate step in the biosynthesis of riboflavin.</text>
</comment>
<dbReference type="AlphaFoldDB" id="A0A0R1YZ52"/>
<name>A0A0R1YZ52_9LACO</name>
<dbReference type="UniPathway" id="UPA00275">
    <property type="reaction ID" value="UER00404"/>
</dbReference>
<gene>
    <name evidence="7" type="primary">ribH</name>
    <name evidence="8" type="ORF">FC51_GL000059</name>
</gene>
<dbReference type="InterPro" id="IPR034964">
    <property type="entry name" value="LS"/>
</dbReference>
<dbReference type="InterPro" id="IPR036467">
    <property type="entry name" value="LS/RS_sf"/>
</dbReference>
<feature type="binding site" evidence="7">
    <location>
        <position position="113"/>
    </location>
    <ligand>
        <name>5-amino-6-(D-ribitylamino)uracil</name>
        <dbReference type="ChEBI" id="CHEBI:15934"/>
    </ligand>
</feature>
<dbReference type="RefSeq" id="WP_057909362.1">
    <property type="nucleotide sequence ID" value="NZ_AZGK01000001.1"/>
</dbReference>
<evidence type="ECO:0000256" key="6">
    <source>
        <dbReference type="ARBA" id="ARBA00048785"/>
    </source>
</evidence>
<dbReference type="PANTHER" id="PTHR21058:SF0">
    <property type="entry name" value="6,7-DIMETHYL-8-RIBITYLLUMAZINE SYNTHASE"/>
    <property type="match status" value="1"/>
</dbReference>
<comment type="pathway">
    <text evidence="1 7">Cofactor biosynthesis; riboflavin biosynthesis; riboflavin from 2-hydroxy-3-oxobutyl phosphate and 5-amino-6-(D-ribitylamino)uracil: step 1/2.</text>
</comment>
<protein>
    <recommendedName>
        <fullName evidence="3 7">6,7-dimethyl-8-ribityllumazine synthase</fullName>
        <shortName evidence="7">DMRL synthase</shortName>
        <shortName evidence="7">LS</shortName>
        <shortName evidence="7">Lumazine synthase</shortName>
        <ecNumber evidence="3 7">2.5.1.78</ecNumber>
    </recommendedName>
</protein>
<sequence length="159" mass="16965">MKNLYGTLANHDYRIGIVVSHFNEIVTERLLSGCVAQLKTLGIGDEQITVAHVPGAMELARMTKELGASNRVDGLIALGSVIRGETSHYDYVCQTTANGLADLSLNGPQPVMFGVLTTENMDQALARAGGKAGNKGAECAIDIVQILNVQRQIKELAQS</sequence>
<dbReference type="Gene3D" id="3.40.50.960">
    <property type="entry name" value="Lumazine/riboflavin synthase"/>
    <property type="match status" value="1"/>
</dbReference>
<feature type="binding site" evidence="7">
    <location>
        <begin position="56"/>
        <end position="58"/>
    </location>
    <ligand>
        <name>5-amino-6-(D-ribitylamino)uracil</name>
        <dbReference type="ChEBI" id="CHEBI:15934"/>
    </ligand>
</feature>
<evidence type="ECO:0000256" key="1">
    <source>
        <dbReference type="ARBA" id="ARBA00004917"/>
    </source>
</evidence>
<feature type="binding site" evidence="7">
    <location>
        <position position="127"/>
    </location>
    <ligand>
        <name>(2S)-2-hydroxy-3-oxobutyl phosphate</name>
        <dbReference type="ChEBI" id="CHEBI:58830"/>
    </ligand>
</feature>
<keyword evidence="4 7" id="KW-0686">Riboflavin biosynthesis</keyword>
<feature type="binding site" evidence="7">
    <location>
        <begin position="85"/>
        <end position="86"/>
    </location>
    <ligand>
        <name>(2S)-2-hydroxy-3-oxobutyl phosphate</name>
        <dbReference type="ChEBI" id="CHEBI:58830"/>
    </ligand>
</feature>
<comment type="catalytic activity">
    <reaction evidence="6 7">
        <text>(2S)-2-hydroxy-3-oxobutyl phosphate + 5-amino-6-(D-ribitylamino)uracil = 6,7-dimethyl-8-(1-D-ribityl)lumazine + phosphate + 2 H2O + H(+)</text>
        <dbReference type="Rhea" id="RHEA:26152"/>
        <dbReference type="ChEBI" id="CHEBI:15377"/>
        <dbReference type="ChEBI" id="CHEBI:15378"/>
        <dbReference type="ChEBI" id="CHEBI:15934"/>
        <dbReference type="ChEBI" id="CHEBI:43474"/>
        <dbReference type="ChEBI" id="CHEBI:58201"/>
        <dbReference type="ChEBI" id="CHEBI:58830"/>
        <dbReference type="EC" id="2.5.1.78"/>
    </reaction>
</comment>
<dbReference type="EC" id="2.5.1.78" evidence="3 7"/>
<evidence type="ECO:0000256" key="3">
    <source>
        <dbReference type="ARBA" id="ARBA00012664"/>
    </source>
</evidence>
<dbReference type="GO" id="GO:0000906">
    <property type="term" value="F:6,7-dimethyl-8-ribityllumazine synthase activity"/>
    <property type="evidence" value="ECO:0007669"/>
    <property type="project" value="UniProtKB-UniRule"/>
</dbReference>
<dbReference type="HAMAP" id="MF_00178">
    <property type="entry name" value="Lumazine_synth"/>
    <property type="match status" value="1"/>
</dbReference>
<dbReference type="GO" id="GO:0005829">
    <property type="term" value="C:cytosol"/>
    <property type="evidence" value="ECO:0007669"/>
    <property type="project" value="TreeGrafter"/>
</dbReference>
<dbReference type="CDD" id="cd09209">
    <property type="entry name" value="Lumazine_synthase-I"/>
    <property type="match status" value="1"/>
</dbReference>
<feature type="binding site" evidence="7">
    <location>
        <begin position="80"/>
        <end position="82"/>
    </location>
    <ligand>
        <name>5-amino-6-(D-ribitylamino)uracil</name>
        <dbReference type="ChEBI" id="CHEBI:15934"/>
    </ligand>
</feature>
<dbReference type="GO" id="GO:0009349">
    <property type="term" value="C:riboflavin synthase complex"/>
    <property type="evidence" value="ECO:0007669"/>
    <property type="project" value="UniProtKB-UniRule"/>
</dbReference>
<dbReference type="SUPFAM" id="SSF52121">
    <property type="entry name" value="Lumazine synthase"/>
    <property type="match status" value="1"/>
</dbReference>
<dbReference type="InterPro" id="IPR002180">
    <property type="entry name" value="LS/RS"/>
</dbReference>
<organism evidence="8 9">
    <name type="scientific">Lentilactobacillus parabuchneri DSM 5707 = NBRC 107865</name>
    <dbReference type="NCBI Taxonomy" id="1423784"/>
    <lineage>
        <taxon>Bacteria</taxon>
        <taxon>Bacillati</taxon>
        <taxon>Bacillota</taxon>
        <taxon>Bacilli</taxon>
        <taxon>Lactobacillales</taxon>
        <taxon>Lactobacillaceae</taxon>
        <taxon>Lentilactobacillus</taxon>
    </lineage>
</organism>
<comment type="similarity">
    <text evidence="2 7">Belongs to the DMRL synthase family.</text>
</comment>
<dbReference type="PATRIC" id="fig|1423784.4.peg.60"/>
<accession>A0A0R1YZ52</accession>
<dbReference type="Proteomes" id="UP000051957">
    <property type="component" value="Unassembled WGS sequence"/>
</dbReference>
<dbReference type="GeneID" id="69801906"/>